<name>A0ABV2D1T6_9SPHN</name>
<comment type="pathway">
    <text evidence="9">Cofactor biosynthesis; adenosylcobalamin biosynthesis; cob(II)yrinate a,c-diamide from sirohydrochlorin (anaerobic route): step 10/10.</text>
</comment>
<comment type="similarity">
    <text evidence="2">Belongs to the CobB/CobQ family. CobQ subfamily.</text>
</comment>
<evidence type="ECO:0000256" key="6">
    <source>
        <dbReference type="ARBA" id="ARBA00022840"/>
    </source>
</evidence>
<dbReference type="InterPro" id="IPR004484">
    <property type="entry name" value="CbiA/CobB_synth"/>
</dbReference>
<dbReference type="NCBIfam" id="NF002204">
    <property type="entry name" value="PRK01077.1"/>
    <property type="match status" value="1"/>
</dbReference>
<evidence type="ECO:0000256" key="3">
    <source>
        <dbReference type="ARBA" id="ARBA00022573"/>
    </source>
</evidence>
<comment type="function">
    <text evidence="9">Catalyzes the ATP-dependent amidation of the two carboxylate groups at positions a and c of cobyrinate, using either L-glutamine or ammonia as the nitrogen source.</text>
</comment>
<feature type="site" description="Increases nucleophilicity of active site Cys" evidence="9">
    <location>
        <position position="436"/>
    </location>
</feature>
<keyword evidence="13" id="KW-1185">Reference proteome</keyword>
<dbReference type="EMBL" id="JBEWLY010000014">
    <property type="protein sequence ID" value="MET1755837.1"/>
    <property type="molecule type" value="Genomic_DNA"/>
</dbReference>
<keyword evidence="4 9" id="KW-0436">Ligase</keyword>
<dbReference type="InterPro" id="IPR011698">
    <property type="entry name" value="GATase_3"/>
</dbReference>
<comment type="cofactor">
    <cofactor evidence="1 9">
        <name>Mg(2+)</name>
        <dbReference type="ChEBI" id="CHEBI:18420"/>
    </cofactor>
</comment>
<evidence type="ECO:0000256" key="9">
    <source>
        <dbReference type="HAMAP-Rule" id="MF_00027"/>
    </source>
</evidence>
<gene>
    <name evidence="9" type="primary">cbiA</name>
    <name evidence="12" type="ORF">ABVV53_10255</name>
</gene>
<dbReference type="PANTHER" id="PTHR43873:SF1">
    <property type="entry name" value="COBYRINATE A,C-DIAMIDE SYNTHASE"/>
    <property type="match status" value="1"/>
</dbReference>
<dbReference type="InterPro" id="IPR002586">
    <property type="entry name" value="CobQ/CobB/MinD/ParA_Nub-bd_dom"/>
</dbReference>
<proteinExistence type="inferred from homology"/>
<dbReference type="SUPFAM" id="SSF52540">
    <property type="entry name" value="P-loop containing nucleoside triphosphate hydrolases"/>
    <property type="match status" value="1"/>
</dbReference>
<dbReference type="PROSITE" id="PS51274">
    <property type="entry name" value="GATASE_COBBQ"/>
    <property type="match status" value="1"/>
</dbReference>
<dbReference type="Proteomes" id="UP001548713">
    <property type="component" value="Unassembled WGS sequence"/>
</dbReference>
<accession>A0ABV2D1T6</accession>
<evidence type="ECO:0000256" key="2">
    <source>
        <dbReference type="ARBA" id="ARBA00006205"/>
    </source>
</evidence>
<sequence>MSGQANVPGLMIAAPASGTGKTTVMLGLLRALTEDGLAVQPFKSGPDYIDPAFHRAASGRASFNLDSWAMDSALLQAIAGQAAGADMVLAEGSMGLYDGVASAGASGNGASADMARRMGWPVVLVIDVSGQAQSAAATALGFRSLDPDLPFAGVILNRVASPRHERLVRRGLDAVGIPVLGVLPRRGDLTLPERHLGLVQAMEHPDLDRAIRDYAAFLRAHVDLEAIRRAAAAGTAADEHGEAALPAPPAQRIALARDAAFSFVYPHLIEGWRRAGAEISHFSPLADEAPALDADLVWLPGGYPELHAGPIAAATTFLKALGRHAETRPVHGECGGYMVLGEGLIDKTGERHAMAGLLGLVTSYAARKMHLGYRHAELLTPVAGLAAGTKLRGHEFHYSTIVEQRDAPLARVTDADGAAVIEAGSHRGRVTGSYFHMIAPVR</sequence>
<evidence type="ECO:0000256" key="4">
    <source>
        <dbReference type="ARBA" id="ARBA00022598"/>
    </source>
</evidence>
<keyword evidence="8 9" id="KW-0315">Glutamine amidotransferase</keyword>
<feature type="domain" description="CobB/CobQ-like glutamine amidotransferase" evidence="11">
    <location>
        <begin position="252"/>
        <end position="438"/>
    </location>
</feature>
<reference evidence="12 13" key="1">
    <citation type="submission" date="2024-07" db="EMBL/GenBank/DDBJ databases">
        <title>Novosphingobium kalidii RD2P27.</title>
        <authorList>
            <person name="Sun J.-Q."/>
        </authorList>
    </citation>
    <scope>NUCLEOTIDE SEQUENCE [LARGE SCALE GENOMIC DNA]</scope>
    <source>
        <strain evidence="12 13">RD2P27</strain>
    </source>
</reference>
<evidence type="ECO:0000259" key="10">
    <source>
        <dbReference type="Pfam" id="PF01656"/>
    </source>
</evidence>
<keyword evidence="7 9" id="KW-0460">Magnesium</keyword>
<evidence type="ECO:0000256" key="7">
    <source>
        <dbReference type="ARBA" id="ARBA00022842"/>
    </source>
</evidence>
<evidence type="ECO:0000313" key="13">
    <source>
        <dbReference type="Proteomes" id="UP001548713"/>
    </source>
</evidence>
<dbReference type="Gene3D" id="3.40.50.880">
    <property type="match status" value="1"/>
</dbReference>
<dbReference type="HAMAP" id="MF_00027">
    <property type="entry name" value="CobB_CbiA"/>
    <property type="match status" value="1"/>
</dbReference>
<keyword evidence="6 9" id="KW-0067">ATP-binding</keyword>
<feature type="active site" description="Nucleophile" evidence="9">
    <location>
        <position position="334"/>
    </location>
</feature>
<protein>
    <recommendedName>
        <fullName evidence="9">Cobyrinate a,c-diamide synthase</fullName>
        <ecNumber evidence="9">6.3.5.11</ecNumber>
    </recommendedName>
    <alternativeName>
        <fullName evidence="9">Cobyrinic acid a,c-diamide synthetase</fullName>
    </alternativeName>
</protein>
<feature type="domain" description="CobQ/CobB/MinD/ParA nucleotide binding" evidence="10">
    <location>
        <begin position="10"/>
        <end position="196"/>
    </location>
</feature>
<dbReference type="RefSeq" id="WP_353984333.1">
    <property type="nucleotide sequence ID" value="NZ_JBEWLY010000014.1"/>
</dbReference>
<organism evidence="12 13">
    <name type="scientific">Novosphingobium kalidii</name>
    <dbReference type="NCBI Taxonomy" id="3230299"/>
    <lineage>
        <taxon>Bacteria</taxon>
        <taxon>Pseudomonadati</taxon>
        <taxon>Pseudomonadota</taxon>
        <taxon>Alphaproteobacteria</taxon>
        <taxon>Sphingomonadales</taxon>
        <taxon>Sphingomonadaceae</taxon>
        <taxon>Novosphingobium</taxon>
    </lineage>
</organism>
<dbReference type="CDD" id="cd05388">
    <property type="entry name" value="CobB_N"/>
    <property type="match status" value="1"/>
</dbReference>
<comment type="domain">
    <text evidence="9">Comprises of two domains. The C-terminal domain contains the binding site for glutamine and catalyzes the hydrolysis of this substrate to glutamate and ammonia. The N-terminal domain is anticipated to bind ATP and cobyrinate and catalyzes the ultimate synthesis of the diamide product. The ammonia produced via the glutaminase domain is probably translocated to the adjacent domain via a molecular tunnel, where it reacts with an activated intermediate.</text>
</comment>
<evidence type="ECO:0000256" key="5">
    <source>
        <dbReference type="ARBA" id="ARBA00022741"/>
    </source>
</evidence>
<dbReference type="InterPro" id="IPR027417">
    <property type="entry name" value="P-loop_NTPase"/>
</dbReference>
<evidence type="ECO:0000256" key="8">
    <source>
        <dbReference type="ARBA" id="ARBA00022962"/>
    </source>
</evidence>
<comment type="caution">
    <text evidence="12">The sequence shown here is derived from an EMBL/GenBank/DDBJ whole genome shotgun (WGS) entry which is preliminary data.</text>
</comment>
<evidence type="ECO:0000256" key="1">
    <source>
        <dbReference type="ARBA" id="ARBA00001946"/>
    </source>
</evidence>
<dbReference type="SUPFAM" id="SSF52317">
    <property type="entry name" value="Class I glutamine amidotransferase-like"/>
    <property type="match status" value="1"/>
</dbReference>
<comment type="catalytic activity">
    <reaction evidence="9">
        <text>cob(II)yrinate + 2 L-glutamine + 2 ATP + 2 H2O = cob(II)yrinate a,c diamide + 2 L-glutamate + 2 ADP + 2 phosphate + 2 H(+)</text>
        <dbReference type="Rhea" id="RHEA:26289"/>
        <dbReference type="ChEBI" id="CHEBI:15377"/>
        <dbReference type="ChEBI" id="CHEBI:15378"/>
        <dbReference type="ChEBI" id="CHEBI:29985"/>
        <dbReference type="ChEBI" id="CHEBI:30616"/>
        <dbReference type="ChEBI" id="CHEBI:43474"/>
        <dbReference type="ChEBI" id="CHEBI:58359"/>
        <dbReference type="ChEBI" id="CHEBI:58537"/>
        <dbReference type="ChEBI" id="CHEBI:58894"/>
        <dbReference type="ChEBI" id="CHEBI:456216"/>
        <dbReference type="EC" id="6.3.5.11"/>
    </reaction>
</comment>
<keyword evidence="5 9" id="KW-0547">Nucleotide-binding</keyword>
<dbReference type="PANTHER" id="PTHR43873">
    <property type="entry name" value="COBYRINATE A,C-DIAMIDE SYNTHASE"/>
    <property type="match status" value="1"/>
</dbReference>
<dbReference type="EC" id="6.3.5.11" evidence="9"/>
<dbReference type="Pfam" id="PF01656">
    <property type="entry name" value="CbiA"/>
    <property type="match status" value="1"/>
</dbReference>
<dbReference type="Pfam" id="PF07685">
    <property type="entry name" value="GATase_3"/>
    <property type="match status" value="1"/>
</dbReference>
<evidence type="ECO:0000313" key="12">
    <source>
        <dbReference type="EMBL" id="MET1755837.1"/>
    </source>
</evidence>
<comment type="miscellaneous">
    <text evidence="9">The a and c carboxylates of cobyrinate are activated for nucleophilic attack via formation of a phosphorylated intermediate by ATP. CbiA catalyzes first the amidation of the c-carboxylate, and then that of the a-carboxylate.</text>
</comment>
<comment type="similarity">
    <text evidence="9">Belongs to the CobB/CbiA family.</text>
</comment>
<dbReference type="InterPro" id="IPR029062">
    <property type="entry name" value="Class_I_gatase-like"/>
</dbReference>
<dbReference type="NCBIfam" id="TIGR00379">
    <property type="entry name" value="cobB"/>
    <property type="match status" value="1"/>
</dbReference>
<keyword evidence="3 9" id="KW-0169">Cobalamin biosynthesis</keyword>
<dbReference type="Gene3D" id="3.40.50.300">
    <property type="entry name" value="P-loop containing nucleotide triphosphate hydrolases"/>
    <property type="match status" value="1"/>
</dbReference>
<evidence type="ECO:0000259" key="11">
    <source>
        <dbReference type="Pfam" id="PF07685"/>
    </source>
</evidence>